<protein>
    <submittedName>
        <fullName evidence="2">Uncharacterized protein</fullName>
    </submittedName>
</protein>
<reference evidence="2 3" key="1">
    <citation type="submission" date="2017-01" db="EMBL/GenBank/DDBJ databases">
        <title>Draft genome sequence of an E. coli strain isolated from human, in Amazon, Brazil.</title>
        <authorList>
            <person name="Moura Q."/>
            <person name="Fernandes M.R."/>
            <person name="Cerdeira L."/>
            <person name="Vianello M."/>
            <person name="Souza T.A."/>
            <person name="Ienne S."/>
            <person name="Lincopan N."/>
        </authorList>
    </citation>
    <scope>NUCLEOTIDE SEQUENCE [LARGE SCALE GENOMIC DNA]</scope>
    <source>
        <strain evidence="2 3">ICBEcBL-II-13</strain>
    </source>
</reference>
<evidence type="ECO:0000313" key="2">
    <source>
        <dbReference type="EMBL" id="ONG32991.1"/>
    </source>
</evidence>
<feature type="non-terminal residue" evidence="2">
    <location>
        <position position="1"/>
    </location>
</feature>
<gene>
    <name evidence="2" type="ORF">BXT93_18820</name>
</gene>
<keyword evidence="1" id="KW-0472">Membrane</keyword>
<comment type="caution">
    <text evidence="2">The sequence shown here is derived from an EMBL/GenBank/DDBJ whole genome shotgun (WGS) entry which is preliminary data.</text>
</comment>
<name>A0A1V2GC67_ECOLX</name>
<evidence type="ECO:0000313" key="3">
    <source>
        <dbReference type="Proteomes" id="UP000188967"/>
    </source>
</evidence>
<feature type="transmembrane region" description="Helical" evidence="1">
    <location>
        <begin position="48"/>
        <end position="68"/>
    </location>
</feature>
<keyword evidence="1" id="KW-1133">Transmembrane helix</keyword>
<sequence>DFAHAQNHPSDERPHANCNTSRRLPAATAVSSSCHSCCRFDFLVAERLFIILAIVMCILLLLFIFFTVTRNGI</sequence>
<dbReference type="EMBL" id="MTPS01000330">
    <property type="protein sequence ID" value="ONG32991.1"/>
    <property type="molecule type" value="Genomic_DNA"/>
</dbReference>
<keyword evidence="1" id="KW-0812">Transmembrane</keyword>
<proteinExistence type="predicted"/>
<accession>A0A1V2GC67</accession>
<dbReference type="Proteomes" id="UP000188967">
    <property type="component" value="Unassembled WGS sequence"/>
</dbReference>
<dbReference type="AlphaFoldDB" id="A0A1V2GC67"/>
<organism evidence="2 3">
    <name type="scientific">Escherichia coli</name>
    <dbReference type="NCBI Taxonomy" id="562"/>
    <lineage>
        <taxon>Bacteria</taxon>
        <taxon>Pseudomonadati</taxon>
        <taxon>Pseudomonadota</taxon>
        <taxon>Gammaproteobacteria</taxon>
        <taxon>Enterobacterales</taxon>
        <taxon>Enterobacteriaceae</taxon>
        <taxon>Escherichia</taxon>
    </lineage>
</organism>
<evidence type="ECO:0000256" key="1">
    <source>
        <dbReference type="SAM" id="Phobius"/>
    </source>
</evidence>